<keyword evidence="6" id="KW-1185">Reference proteome</keyword>
<keyword evidence="4" id="KW-0046">Antibiotic resistance</keyword>
<keyword evidence="3 4" id="KW-0012">Acyltransferase</keyword>
<dbReference type="RefSeq" id="WP_132430244.1">
    <property type="nucleotide sequence ID" value="NZ_SMFZ01000002.1"/>
</dbReference>
<sequence>MADPRTRADLTADLRGLGLTAGDAVFAHGALRSVGPLIDGPDTLVGALLDAVSPGGTVLAYTDWQAPYTDLLDDDGRLAERWRPHVPGFDAATSHAIRDNGALPEFLRQWPGARRSGSPGASVAALGDRAEWFTADHPVDYGYGPGSPLARLVEAGGTVAMIGAPWDTMTLLHHAEHLADLPGKRIVRSDVPFATPDGILWRTVEEFDTSDPIVDGFDDDYFGTVVGDFVAAGNGRTGRVGDADSLVVDARAMCAFAVRWMEERAGRP</sequence>
<dbReference type="EC" id="2.3.1.-" evidence="4"/>
<protein>
    <recommendedName>
        <fullName evidence="4">Aminoglycoside N(3)-acetyltransferase</fullName>
        <ecNumber evidence="4">2.3.1.-</ecNumber>
    </recommendedName>
</protein>
<comment type="catalytic activity">
    <reaction evidence="4">
        <text>a 2-deoxystreptamine antibiotic + acetyl-CoA = an N(3)-acetyl-2-deoxystreptamine antibiotic + CoA + H(+)</text>
        <dbReference type="Rhea" id="RHEA:12665"/>
        <dbReference type="ChEBI" id="CHEBI:15378"/>
        <dbReference type="ChEBI" id="CHEBI:57287"/>
        <dbReference type="ChEBI" id="CHEBI:57288"/>
        <dbReference type="ChEBI" id="CHEBI:57921"/>
        <dbReference type="ChEBI" id="CHEBI:77452"/>
        <dbReference type="EC" id="2.3.1.81"/>
    </reaction>
</comment>
<reference evidence="5 6" key="1">
    <citation type="submission" date="2019-03" db="EMBL/GenBank/DDBJ databases">
        <title>Sequencing the genomes of 1000 actinobacteria strains.</title>
        <authorList>
            <person name="Klenk H.-P."/>
        </authorList>
    </citation>
    <scope>NUCLEOTIDE SEQUENCE [LARGE SCALE GENOMIC DNA]</scope>
    <source>
        <strain evidence="5 6">DSM 44969</strain>
    </source>
</reference>
<accession>A0A4V2PHP2</accession>
<dbReference type="PANTHER" id="PTHR11104">
    <property type="entry name" value="AMINOGLYCOSIDE N3-ACETYLTRANSFERASE"/>
    <property type="match status" value="1"/>
</dbReference>
<dbReference type="GO" id="GO:0046353">
    <property type="term" value="F:aminoglycoside 3-N-acetyltransferase activity"/>
    <property type="evidence" value="ECO:0007669"/>
    <property type="project" value="UniProtKB-EC"/>
</dbReference>
<gene>
    <name evidence="5" type="ORF">EV378_5484</name>
</gene>
<dbReference type="PANTHER" id="PTHR11104:SF0">
    <property type="entry name" value="SPBETA PROPHAGE-DERIVED AMINOGLYCOSIDE N(3')-ACETYLTRANSFERASE-LIKE PROTEIN YOKD"/>
    <property type="match status" value="1"/>
</dbReference>
<dbReference type="InterPro" id="IPR003679">
    <property type="entry name" value="Amioglycoside_AcTrfase"/>
</dbReference>
<evidence type="ECO:0000256" key="4">
    <source>
        <dbReference type="RuleBase" id="RU365031"/>
    </source>
</evidence>
<name>A0A4V2PHP2_PSEEN</name>
<dbReference type="EMBL" id="SMFZ01000002">
    <property type="protein sequence ID" value="TCK21496.1"/>
    <property type="molecule type" value="Genomic_DNA"/>
</dbReference>
<dbReference type="GO" id="GO:0046677">
    <property type="term" value="P:response to antibiotic"/>
    <property type="evidence" value="ECO:0007669"/>
    <property type="project" value="UniProtKB-KW"/>
</dbReference>
<dbReference type="NCBIfam" id="NF033082">
    <property type="entry name" value="AAC_3"/>
    <property type="match status" value="1"/>
</dbReference>
<dbReference type="AlphaFoldDB" id="A0A4V2PHP2"/>
<evidence type="ECO:0000256" key="3">
    <source>
        <dbReference type="ARBA" id="ARBA00023315"/>
    </source>
</evidence>
<evidence type="ECO:0000313" key="5">
    <source>
        <dbReference type="EMBL" id="TCK21496.1"/>
    </source>
</evidence>
<dbReference type="SUPFAM" id="SSF110710">
    <property type="entry name" value="TTHA0583/YokD-like"/>
    <property type="match status" value="1"/>
</dbReference>
<proteinExistence type="inferred from homology"/>
<organism evidence="5 6">
    <name type="scientific">Pseudonocardia endophytica</name>
    <dbReference type="NCBI Taxonomy" id="401976"/>
    <lineage>
        <taxon>Bacteria</taxon>
        <taxon>Bacillati</taxon>
        <taxon>Actinomycetota</taxon>
        <taxon>Actinomycetes</taxon>
        <taxon>Pseudonocardiales</taxon>
        <taxon>Pseudonocardiaceae</taxon>
        <taxon>Pseudonocardia</taxon>
    </lineage>
</organism>
<dbReference type="Pfam" id="PF02522">
    <property type="entry name" value="Antibiotic_NAT"/>
    <property type="match status" value="1"/>
</dbReference>
<comment type="caution">
    <text evidence="5">The sequence shown here is derived from an EMBL/GenBank/DDBJ whole genome shotgun (WGS) entry which is preliminary data.</text>
</comment>
<dbReference type="InterPro" id="IPR028345">
    <property type="entry name" value="Antibiotic_NAT-like"/>
</dbReference>
<evidence type="ECO:0000313" key="6">
    <source>
        <dbReference type="Proteomes" id="UP000295560"/>
    </source>
</evidence>
<comment type="similarity">
    <text evidence="1 4">Belongs to the antibiotic N-acetyltransferase family.</text>
</comment>
<evidence type="ECO:0000256" key="2">
    <source>
        <dbReference type="ARBA" id="ARBA00022679"/>
    </source>
</evidence>
<dbReference type="OrthoDB" id="7330654at2"/>
<keyword evidence="2 4" id="KW-0808">Transferase</keyword>
<dbReference type="Proteomes" id="UP000295560">
    <property type="component" value="Unassembled WGS sequence"/>
</dbReference>
<evidence type="ECO:0000256" key="1">
    <source>
        <dbReference type="ARBA" id="ARBA00006383"/>
    </source>
</evidence>